<dbReference type="SUPFAM" id="SSF49899">
    <property type="entry name" value="Concanavalin A-like lectins/glucanases"/>
    <property type="match status" value="1"/>
</dbReference>
<dbReference type="Proteomes" id="UP000318437">
    <property type="component" value="Unassembled WGS sequence"/>
</dbReference>
<sequence length="337" mass="35603">MYNPGKLVCGYPTIRRLVFTVLLAVLLLPTCFSAEIINTGGFESYSVGNLEGQFQPVATTTPRDWKHASNVSAGTAVVGSNVGLSNSKGVQVDRGANSDDRWAVPVGGLGFPSYGNILVDWDMKVMGTGSSTAFGPFLGVDTYDDTGTPPGAPRVLGSLGVDATTGDVLYQLQGSGILAETGASVTFGQWHHFQIRLDFVLDNYKVFVDGVQKGSQGFVDGVSSMFTDADIASFAAAPDAISQGQTATAFFDNFVVRNYRPGDFDDDGDVDGHDFLVWQRGGSPNPLSATDLNQWQSNYGIPPLVASAAAVPEPAIGGLISMALLCLLGQNRGKRTR</sequence>
<dbReference type="InterPro" id="IPR013320">
    <property type="entry name" value="ConA-like_dom_sf"/>
</dbReference>
<evidence type="ECO:0000313" key="1">
    <source>
        <dbReference type="EMBL" id="TWU25778.1"/>
    </source>
</evidence>
<proteinExistence type="predicted"/>
<dbReference type="EMBL" id="SJPS01000004">
    <property type="protein sequence ID" value="TWU25778.1"/>
    <property type="molecule type" value="Genomic_DNA"/>
</dbReference>
<name>A0A5C6CMY0_9BACT</name>
<dbReference type="AlphaFoldDB" id="A0A5C6CMY0"/>
<dbReference type="RefSeq" id="WP_146451351.1">
    <property type="nucleotide sequence ID" value="NZ_SJPS01000004.1"/>
</dbReference>
<reference evidence="1 2" key="1">
    <citation type="submission" date="2019-02" db="EMBL/GenBank/DDBJ databases">
        <title>Deep-cultivation of Planctomycetes and their phenomic and genomic characterization uncovers novel biology.</title>
        <authorList>
            <person name="Wiegand S."/>
            <person name="Jogler M."/>
            <person name="Boedeker C."/>
            <person name="Pinto D."/>
            <person name="Vollmers J."/>
            <person name="Rivas-Marin E."/>
            <person name="Kohn T."/>
            <person name="Peeters S.H."/>
            <person name="Heuer A."/>
            <person name="Rast P."/>
            <person name="Oberbeckmann S."/>
            <person name="Bunk B."/>
            <person name="Jeske O."/>
            <person name="Meyerdierks A."/>
            <person name="Storesund J.E."/>
            <person name="Kallscheuer N."/>
            <person name="Luecker S."/>
            <person name="Lage O.M."/>
            <person name="Pohl T."/>
            <person name="Merkel B.J."/>
            <person name="Hornburger P."/>
            <person name="Mueller R.-W."/>
            <person name="Bruemmer F."/>
            <person name="Labrenz M."/>
            <person name="Spormann A.M."/>
            <person name="Op Den Camp H."/>
            <person name="Overmann J."/>
            <person name="Amann R."/>
            <person name="Jetten M.S.M."/>
            <person name="Mascher T."/>
            <person name="Medema M.H."/>
            <person name="Devos D.P."/>
            <person name="Kaster A.-K."/>
            <person name="Ovreas L."/>
            <person name="Rohde M."/>
            <person name="Galperin M.Y."/>
            <person name="Jogler C."/>
        </authorList>
    </citation>
    <scope>NUCLEOTIDE SEQUENCE [LARGE SCALE GENOMIC DNA]</scope>
    <source>
        <strain evidence="1 2">Pla144</strain>
    </source>
</reference>
<evidence type="ECO:0000313" key="2">
    <source>
        <dbReference type="Proteomes" id="UP000318437"/>
    </source>
</evidence>
<comment type="caution">
    <text evidence="1">The sequence shown here is derived from an EMBL/GenBank/DDBJ whole genome shotgun (WGS) entry which is preliminary data.</text>
</comment>
<organism evidence="1 2">
    <name type="scientific">Bythopirellula polymerisocia</name>
    <dbReference type="NCBI Taxonomy" id="2528003"/>
    <lineage>
        <taxon>Bacteria</taxon>
        <taxon>Pseudomonadati</taxon>
        <taxon>Planctomycetota</taxon>
        <taxon>Planctomycetia</taxon>
        <taxon>Pirellulales</taxon>
        <taxon>Lacipirellulaceae</taxon>
        <taxon>Bythopirellula</taxon>
    </lineage>
</organism>
<dbReference type="Gene3D" id="2.60.120.200">
    <property type="match status" value="1"/>
</dbReference>
<evidence type="ECO:0008006" key="3">
    <source>
        <dbReference type="Google" id="ProtNLM"/>
    </source>
</evidence>
<protein>
    <recommendedName>
        <fullName evidence="3">PEP-CTERM protein-sorting domain-containing protein</fullName>
    </recommendedName>
</protein>
<accession>A0A5C6CMY0</accession>
<dbReference type="OrthoDB" id="280126at2"/>
<keyword evidence="2" id="KW-1185">Reference proteome</keyword>
<gene>
    <name evidence="1" type="ORF">Pla144_29900</name>
</gene>